<dbReference type="GO" id="GO:0006412">
    <property type="term" value="P:translation"/>
    <property type="evidence" value="ECO:0007669"/>
    <property type="project" value="UniProtKB-UniRule"/>
</dbReference>
<evidence type="ECO:0000313" key="8">
    <source>
        <dbReference type="EMBL" id="PEN08340.1"/>
    </source>
</evidence>
<evidence type="ECO:0000256" key="3">
    <source>
        <dbReference type="ARBA" id="ARBA00023274"/>
    </source>
</evidence>
<dbReference type="InterPro" id="IPR001706">
    <property type="entry name" value="Ribosomal_bL35"/>
</dbReference>
<dbReference type="PANTHER" id="PTHR33343">
    <property type="entry name" value="54S RIBOSOMAL PROTEIN BL35M"/>
    <property type="match status" value="1"/>
</dbReference>
<name>A0A2H3NND5_9BACT</name>
<evidence type="ECO:0000256" key="2">
    <source>
        <dbReference type="ARBA" id="ARBA00022980"/>
    </source>
</evidence>
<keyword evidence="2 5" id="KW-0689">Ribosomal protein</keyword>
<dbReference type="NCBIfam" id="TIGR00001">
    <property type="entry name" value="rpmI_bact"/>
    <property type="match status" value="1"/>
</dbReference>
<feature type="compositionally biased region" description="Basic and acidic residues" evidence="7">
    <location>
        <begin position="45"/>
        <end position="58"/>
    </location>
</feature>
<gene>
    <name evidence="5" type="primary">rpmI</name>
    <name evidence="8" type="ORF">CRI93_04290</name>
</gene>
<dbReference type="InterPro" id="IPR021137">
    <property type="entry name" value="Ribosomal_bL35-like"/>
</dbReference>
<reference evidence="8 9" key="1">
    <citation type="submission" date="2017-10" db="EMBL/GenBank/DDBJ databases">
        <title>Draft genome of Longimonas halophila.</title>
        <authorList>
            <person name="Goh K.M."/>
            <person name="Shamsir M.S."/>
            <person name="Lim S.W."/>
        </authorList>
    </citation>
    <scope>NUCLEOTIDE SEQUENCE [LARGE SCALE GENOMIC DNA]</scope>
    <source>
        <strain evidence="8 9">KCTC 42399</strain>
    </source>
</reference>
<dbReference type="EMBL" id="PDEP01000003">
    <property type="protein sequence ID" value="PEN08340.1"/>
    <property type="molecule type" value="Genomic_DNA"/>
</dbReference>
<dbReference type="RefSeq" id="WP_098061379.1">
    <property type="nucleotide sequence ID" value="NZ_PDEP01000003.1"/>
</dbReference>
<evidence type="ECO:0000256" key="4">
    <source>
        <dbReference type="ARBA" id="ARBA00071664"/>
    </source>
</evidence>
<dbReference type="SUPFAM" id="SSF143034">
    <property type="entry name" value="L35p-like"/>
    <property type="match status" value="1"/>
</dbReference>
<dbReference type="PANTHER" id="PTHR33343:SF1">
    <property type="entry name" value="LARGE RIBOSOMAL SUBUNIT PROTEIN BL35M"/>
    <property type="match status" value="1"/>
</dbReference>
<dbReference type="Pfam" id="PF01632">
    <property type="entry name" value="Ribosomal_L35p"/>
    <property type="match status" value="1"/>
</dbReference>
<feature type="region of interest" description="Disordered" evidence="7">
    <location>
        <begin position="1"/>
        <end position="64"/>
    </location>
</feature>
<dbReference type="InterPro" id="IPR037229">
    <property type="entry name" value="Ribosomal_bL35_sf"/>
</dbReference>
<protein>
    <recommendedName>
        <fullName evidence="4 5">Large ribosomal subunit protein bL35</fullName>
    </recommendedName>
</protein>
<sequence>MPKMKSHSGASKRFKKTGSGKVKRKKAGRRHILTKKSPKTKRQLRKDTTVDKTQEKRIKQMLNN</sequence>
<accession>A0A2H3NND5</accession>
<dbReference type="PRINTS" id="PR00064">
    <property type="entry name" value="RIBOSOMALL35"/>
</dbReference>
<evidence type="ECO:0000256" key="6">
    <source>
        <dbReference type="RuleBase" id="RU000568"/>
    </source>
</evidence>
<dbReference type="OrthoDB" id="47476at2"/>
<evidence type="ECO:0000256" key="1">
    <source>
        <dbReference type="ARBA" id="ARBA00006598"/>
    </source>
</evidence>
<comment type="similarity">
    <text evidence="1 5 6">Belongs to the bacterial ribosomal protein bL35 family.</text>
</comment>
<feature type="compositionally biased region" description="Basic residues" evidence="7">
    <location>
        <begin position="1"/>
        <end position="44"/>
    </location>
</feature>
<dbReference type="GO" id="GO:0015934">
    <property type="term" value="C:large ribosomal subunit"/>
    <property type="evidence" value="ECO:0007669"/>
    <property type="project" value="TreeGrafter"/>
</dbReference>
<dbReference type="Proteomes" id="UP000221024">
    <property type="component" value="Unassembled WGS sequence"/>
</dbReference>
<evidence type="ECO:0000256" key="7">
    <source>
        <dbReference type="SAM" id="MobiDB-lite"/>
    </source>
</evidence>
<comment type="caution">
    <text evidence="8">The sequence shown here is derived from an EMBL/GenBank/DDBJ whole genome shotgun (WGS) entry which is preliminary data.</text>
</comment>
<dbReference type="InterPro" id="IPR018265">
    <property type="entry name" value="Ribosomal_bL35_CS"/>
</dbReference>
<keyword evidence="9" id="KW-1185">Reference proteome</keyword>
<dbReference type="FunFam" id="4.10.410.60:FF:000001">
    <property type="entry name" value="50S ribosomal protein L35"/>
    <property type="match status" value="1"/>
</dbReference>
<organism evidence="8 9">
    <name type="scientific">Longimonas halophila</name>
    <dbReference type="NCBI Taxonomy" id="1469170"/>
    <lineage>
        <taxon>Bacteria</taxon>
        <taxon>Pseudomonadati</taxon>
        <taxon>Rhodothermota</taxon>
        <taxon>Rhodothermia</taxon>
        <taxon>Rhodothermales</taxon>
        <taxon>Salisaetaceae</taxon>
        <taxon>Longimonas</taxon>
    </lineage>
</organism>
<evidence type="ECO:0000256" key="5">
    <source>
        <dbReference type="HAMAP-Rule" id="MF_00514"/>
    </source>
</evidence>
<keyword evidence="3 5" id="KW-0687">Ribonucleoprotein</keyword>
<dbReference type="Gene3D" id="4.10.410.60">
    <property type="match status" value="1"/>
</dbReference>
<dbReference type="HAMAP" id="MF_00514">
    <property type="entry name" value="Ribosomal_bL35"/>
    <property type="match status" value="1"/>
</dbReference>
<proteinExistence type="inferred from homology"/>
<dbReference type="GO" id="GO:0003735">
    <property type="term" value="F:structural constituent of ribosome"/>
    <property type="evidence" value="ECO:0007669"/>
    <property type="project" value="InterPro"/>
</dbReference>
<evidence type="ECO:0000313" key="9">
    <source>
        <dbReference type="Proteomes" id="UP000221024"/>
    </source>
</evidence>
<dbReference type="PROSITE" id="PS00936">
    <property type="entry name" value="RIBOSOMAL_L35"/>
    <property type="match status" value="1"/>
</dbReference>
<dbReference type="AlphaFoldDB" id="A0A2H3NND5"/>